<keyword evidence="2" id="KW-1133">Transmembrane helix</keyword>
<proteinExistence type="predicted"/>
<gene>
    <name evidence="3" type="ORF">MGAL_10B024301</name>
</gene>
<evidence type="ECO:0000313" key="4">
    <source>
        <dbReference type="Proteomes" id="UP000596742"/>
    </source>
</evidence>
<accession>A0A8B6CP08</accession>
<feature type="compositionally biased region" description="Basic and acidic residues" evidence="1">
    <location>
        <begin position="85"/>
        <end position="94"/>
    </location>
</feature>
<dbReference type="AlphaFoldDB" id="A0A8B6CP08"/>
<keyword evidence="2" id="KW-0472">Membrane</keyword>
<dbReference type="OrthoDB" id="6104776at2759"/>
<evidence type="ECO:0000256" key="1">
    <source>
        <dbReference type="SAM" id="MobiDB-lite"/>
    </source>
</evidence>
<feature type="compositionally biased region" description="Basic residues" evidence="1">
    <location>
        <begin position="120"/>
        <end position="133"/>
    </location>
</feature>
<keyword evidence="4" id="KW-1185">Reference proteome</keyword>
<evidence type="ECO:0000256" key="2">
    <source>
        <dbReference type="SAM" id="Phobius"/>
    </source>
</evidence>
<feature type="transmembrane region" description="Helical" evidence="2">
    <location>
        <begin position="284"/>
        <end position="304"/>
    </location>
</feature>
<feature type="transmembrane region" description="Helical" evidence="2">
    <location>
        <begin position="194"/>
        <end position="216"/>
    </location>
</feature>
<keyword evidence="2" id="KW-0812">Transmembrane</keyword>
<feature type="region of interest" description="Disordered" evidence="1">
    <location>
        <begin position="85"/>
        <end position="133"/>
    </location>
</feature>
<evidence type="ECO:0000313" key="3">
    <source>
        <dbReference type="EMBL" id="VDI07965.1"/>
    </source>
</evidence>
<sequence length="352" mass="39940">MELGRKLKLCVAISVLALIFKIIATASPGWMVVHTNVYFDPMNDIKPEDDGLRVDETELMKPQKERVTISFGLWYYKVCKCGGGKDDHDSSEEKDSSEEVPIEKDEVFKDDMDTEDGESKRHHHHHKKHHHGHHRCYHRSYHCDKKRNDHDSQEKDDDMKELNDDAYMIPGEFKPAAEFIKGSVDVARHARHELAWYAGVGLVLGLVGFIGAVFYARGGGMGKHPGRLACSTQILSAFFFWMVIIRVAAYYMMIKKMHHHGGDEGMLGLGMTKDLDLGCPWCPWVAAVGAIAMALASLFHMMLISRDRSNQRSEYSFHNDKIPIIAPRGYDELVFPPMYDEAGPLPEKKVIP</sequence>
<name>A0A8B6CP08_MYTGA</name>
<dbReference type="EMBL" id="UYJE01002116">
    <property type="protein sequence ID" value="VDI07965.1"/>
    <property type="molecule type" value="Genomic_DNA"/>
</dbReference>
<reference evidence="3" key="1">
    <citation type="submission" date="2018-11" db="EMBL/GenBank/DDBJ databases">
        <authorList>
            <person name="Alioto T."/>
            <person name="Alioto T."/>
        </authorList>
    </citation>
    <scope>NUCLEOTIDE SEQUENCE</scope>
</reference>
<protein>
    <submittedName>
        <fullName evidence="3">Uncharacterized protein</fullName>
    </submittedName>
</protein>
<feature type="transmembrane region" description="Helical" evidence="2">
    <location>
        <begin position="228"/>
        <end position="253"/>
    </location>
</feature>
<comment type="caution">
    <text evidence="3">The sequence shown here is derived from an EMBL/GenBank/DDBJ whole genome shotgun (WGS) entry which is preliminary data.</text>
</comment>
<dbReference type="Proteomes" id="UP000596742">
    <property type="component" value="Unassembled WGS sequence"/>
</dbReference>
<organism evidence="3 4">
    <name type="scientific">Mytilus galloprovincialis</name>
    <name type="common">Mediterranean mussel</name>
    <dbReference type="NCBI Taxonomy" id="29158"/>
    <lineage>
        <taxon>Eukaryota</taxon>
        <taxon>Metazoa</taxon>
        <taxon>Spiralia</taxon>
        <taxon>Lophotrochozoa</taxon>
        <taxon>Mollusca</taxon>
        <taxon>Bivalvia</taxon>
        <taxon>Autobranchia</taxon>
        <taxon>Pteriomorphia</taxon>
        <taxon>Mytilida</taxon>
        <taxon>Mytiloidea</taxon>
        <taxon>Mytilidae</taxon>
        <taxon>Mytilinae</taxon>
        <taxon>Mytilus</taxon>
    </lineage>
</organism>
<feature type="compositionally biased region" description="Basic and acidic residues" evidence="1">
    <location>
        <begin position="101"/>
        <end position="111"/>
    </location>
</feature>